<reference evidence="2" key="2">
    <citation type="journal article" date="2023" name="Plants (Basel)">
        <title>Annotation of the Turnera subulata (Passifloraceae) Draft Genome Reveals the S-Locus Evolved after the Divergence of Turneroideae from Passifloroideae in a Stepwise Manner.</title>
        <authorList>
            <person name="Henning P.M."/>
            <person name="Roalson E.H."/>
            <person name="Mir W."/>
            <person name="McCubbin A.G."/>
            <person name="Shore J.S."/>
        </authorList>
    </citation>
    <scope>NUCLEOTIDE SEQUENCE</scope>
    <source>
        <strain evidence="2">F60SS</strain>
    </source>
</reference>
<feature type="region of interest" description="Disordered" evidence="1">
    <location>
        <begin position="33"/>
        <end position="64"/>
    </location>
</feature>
<evidence type="ECO:0000313" key="2">
    <source>
        <dbReference type="EMBL" id="KAJ4847381.1"/>
    </source>
</evidence>
<dbReference type="EMBL" id="JAKUCV010001181">
    <property type="protein sequence ID" value="KAJ4847381.1"/>
    <property type="molecule type" value="Genomic_DNA"/>
</dbReference>
<evidence type="ECO:0008006" key="4">
    <source>
        <dbReference type="Google" id="ProtNLM"/>
    </source>
</evidence>
<dbReference type="PANTHER" id="PTHR37183:SF1">
    <property type="entry name" value="PLANT THIONIN FAMILY PROTEIN"/>
    <property type="match status" value="1"/>
</dbReference>
<evidence type="ECO:0000256" key="1">
    <source>
        <dbReference type="SAM" id="MobiDB-lite"/>
    </source>
</evidence>
<name>A0A9Q0JLQ1_9ROSI</name>
<dbReference type="Proteomes" id="UP001141552">
    <property type="component" value="Unassembled WGS sequence"/>
</dbReference>
<dbReference type="AlphaFoldDB" id="A0A9Q0JLQ1"/>
<dbReference type="OrthoDB" id="1933690at2759"/>
<evidence type="ECO:0000313" key="3">
    <source>
        <dbReference type="Proteomes" id="UP001141552"/>
    </source>
</evidence>
<feature type="compositionally biased region" description="Basic and acidic residues" evidence="1">
    <location>
        <begin position="54"/>
        <end position="64"/>
    </location>
</feature>
<gene>
    <name evidence="2" type="ORF">Tsubulata_018021</name>
</gene>
<organism evidence="2 3">
    <name type="scientific">Turnera subulata</name>
    <dbReference type="NCBI Taxonomy" id="218843"/>
    <lineage>
        <taxon>Eukaryota</taxon>
        <taxon>Viridiplantae</taxon>
        <taxon>Streptophyta</taxon>
        <taxon>Embryophyta</taxon>
        <taxon>Tracheophyta</taxon>
        <taxon>Spermatophyta</taxon>
        <taxon>Magnoliopsida</taxon>
        <taxon>eudicotyledons</taxon>
        <taxon>Gunneridae</taxon>
        <taxon>Pentapetalae</taxon>
        <taxon>rosids</taxon>
        <taxon>fabids</taxon>
        <taxon>Malpighiales</taxon>
        <taxon>Passifloraceae</taxon>
        <taxon>Turnera</taxon>
    </lineage>
</organism>
<proteinExistence type="predicted"/>
<sequence>MGRKWQFLSLANKVDSSSNLSLIAATDLEYTPSYKGTRGEYHRGSPPQQRAKNPSRDQGRKDIEKMKTMMKKMMVAVLIVSLVFSQLESAQADAFDCYDACTTGCVQPDTRLMARCERKCGIRCGNNNVQNSKLEGGSS</sequence>
<reference evidence="2" key="1">
    <citation type="submission" date="2022-02" db="EMBL/GenBank/DDBJ databases">
        <authorList>
            <person name="Henning P.M."/>
            <person name="McCubbin A.G."/>
            <person name="Shore J.S."/>
        </authorList>
    </citation>
    <scope>NUCLEOTIDE SEQUENCE</scope>
    <source>
        <strain evidence="2">F60SS</strain>
        <tissue evidence="2">Leaves</tissue>
    </source>
</reference>
<keyword evidence="3" id="KW-1185">Reference proteome</keyword>
<comment type="caution">
    <text evidence="2">The sequence shown here is derived from an EMBL/GenBank/DDBJ whole genome shotgun (WGS) entry which is preliminary data.</text>
</comment>
<accession>A0A9Q0JLQ1</accession>
<protein>
    <recommendedName>
        <fullName evidence="4">Thionin-like protein</fullName>
    </recommendedName>
</protein>
<dbReference type="PANTHER" id="PTHR37183">
    <property type="entry name" value="PLANT THIONIN FAMILY PROTEIN"/>
    <property type="match status" value="1"/>
</dbReference>